<proteinExistence type="predicted"/>
<dbReference type="Proteomes" id="UP000233551">
    <property type="component" value="Unassembled WGS sequence"/>
</dbReference>
<accession>A0A2I0HFI6</accession>
<evidence type="ECO:0000313" key="3">
    <source>
        <dbReference type="Proteomes" id="UP000233551"/>
    </source>
</evidence>
<dbReference type="EMBL" id="PGOL01036245">
    <property type="protein sequence ID" value="PKI26146.1"/>
    <property type="molecule type" value="Genomic_DNA"/>
</dbReference>
<comment type="caution">
    <text evidence="2">The sequence shown here is derived from an EMBL/GenBank/DDBJ whole genome shotgun (WGS) entry which is preliminary data.</text>
</comment>
<evidence type="ECO:0000313" key="2">
    <source>
        <dbReference type="EMBL" id="PKI26146.1"/>
    </source>
</evidence>
<protein>
    <submittedName>
        <fullName evidence="2">Uncharacterized protein</fullName>
    </submittedName>
</protein>
<dbReference type="AlphaFoldDB" id="A0A2I0HFI6"/>
<evidence type="ECO:0000256" key="1">
    <source>
        <dbReference type="SAM" id="MobiDB-lite"/>
    </source>
</evidence>
<sequence>HAPLVIDVPAPEPYSSDRVPWTYDGGVGNLEQQFGVMGITRSGRLYENPKTIDKGKAPATGEETRPSTPPASSKKVTKEEAEAFMKVIKASEYK</sequence>
<feature type="region of interest" description="Disordered" evidence="1">
    <location>
        <begin position="48"/>
        <end position="79"/>
    </location>
</feature>
<feature type="non-terminal residue" evidence="2">
    <location>
        <position position="1"/>
    </location>
</feature>
<feature type="non-terminal residue" evidence="2">
    <location>
        <position position="94"/>
    </location>
</feature>
<reference evidence="2 3" key="1">
    <citation type="submission" date="2017-11" db="EMBL/GenBank/DDBJ databases">
        <title>De-novo sequencing of pomegranate (Punica granatum L.) genome.</title>
        <authorList>
            <person name="Akparov Z."/>
            <person name="Amiraslanov A."/>
            <person name="Hajiyeva S."/>
            <person name="Abbasov M."/>
            <person name="Kaur K."/>
            <person name="Hamwieh A."/>
            <person name="Solovyev V."/>
            <person name="Salamov A."/>
            <person name="Braich B."/>
            <person name="Kosarev P."/>
            <person name="Mahmoud A."/>
            <person name="Hajiyev E."/>
            <person name="Babayeva S."/>
            <person name="Izzatullayeva V."/>
            <person name="Mammadov A."/>
            <person name="Mammadov A."/>
            <person name="Sharifova S."/>
            <person name="Ojaghi J."/>
            <person name="Eynullazada K."/>
            <person name="Bayramov B."/>
            <person name="Abdulazimova A."/>
            <person name="Shahmuradov I."/>
        </authorList>
    </citation>
    <scope>NUCLEOTIDE SEQUENCE [LARGE SCALE GENOMIC DNA]</scope>
    <source>
        <strain evidence="3">cv. AG2017</strain>
        <tissue evidence="2">Leaf</tissue>
    </source>
</reference>
<keyword evidence="3" id="KW-1185">Reference proteome</keyword>
<gene>
    <name evidence="2" type="ORF">CRG98_049165</name>
</gene>
<organism evidence="2 3">
    <name type="scientific">Punica granatum</name>
    <name type="common">Pomegranate</name>
    <dbReference type="NCBI Taxonomy" id="22663"/>
    <lineage>
        <taxon>Eukaryota</taxon>
        <taxon>Viridiplantae</taxon>
        <taxon>Streptophyta</taxon>
        <taxon>Embryophyta</taxon>
        <taxon>Tracheophyta</taxon>
        <taxon>Spermatophyta</taxon>
        <taxon>Magnoliopsida</taxon>
        <taxon>eudicotyledons</taxon>
        <taxon>Gunneridae</taxon>
        <taxon>Pentapetalae</taxon>
        <taxon>rosids</taxon>
        <taxon>malvids</taxon>
        <taxon>Myrtales</taxon>
        <taxon>Lythraceae</taxon>
        <taxon>Punica</taxon>
    </lineage>
</organism>
<name>A0A2I0HFI6_PUNGR</name>